<keyword evidence="3" id="KW-1185">Reference proteome</keyword>
<organism evidence="2 3">
    <name type="scientific">Paenibacillus zeisoli</name>
    <dbReference type="NCBI Taxonomy" id="2496267"/>
    <lineage>
        <taxon>Bacteria</taxon>
        <taxon>Bacillati</taxon>
        <taxon>Bacillota</taxon>
        <taxon>Bacilli</taxon>
        <taxon>Bacillales</taxon>
        <taxon>Paenibacillaceae</taxon>
        <taxon>Paenibacillus</taxon>
    </lineage>
</organism>
<dbReference type="PROSITE" id="PS51186">
    <property type="entry name" value="GNAT"/>
    <property type="match status" value="1"/>
</dbReference>
<proteinExistence type="predicted"/>
<dbReference type="OrthoDB" id="9795206at2"/>
<gene>
    <name evidence="2" type="ORF">EJP77_11965</name>
</gene>
<keyword evidence="2" id="KW-0808">Transferase</keyword>
<evidence type="ECO:0000313" key="3">
    <source>
        <dbReference type="Proteomes" id="UP000272464"/>
    </source>
</evidence>
<dbReference type="EMBL" id="RZNX01000004">
    <property type="protein sequence ID" value="RUT30540.1"/>
    <property type="molecule type" value="Genomic_DNA"/>
</dbReference>
<dbReference type="InterPro" id="IPR016181">
    <property type="entry name" value="Acyl_CoA_acyltransferase"/>
</dbReference>
<dbReference type="Proteomes" id="UP000272464">
    <property type="component" value="Unassembled WGS sequence"/>
</dbReference>
<dbReference type="InterPro" id="IPR000182">
    <property type="entry name" value="GNAT_dom"/>
</dbReference>
<dbReference type="SUPFAM" id="SSF55729">
    <property type="entry name" value="Acyl-CoA N-acyltransferases (Nat)"/>
    <property type="match status" value="1"/>
</dbReference>
<dbReference type="AlphaFoldDB" id="A0A433X926"/>
<evidence type="ECO:0000259" key="1">
    <source>
        <dbReference type="PROSITE" id="PS51186"/>
    </source>
</evidence>
<dbReference type="PANTHER" id="PTHR43415:SF3">
    <property type="entry name" value="GNAT-FAMILY ACETYLTRANSFERASE"/>
    <property type="match status" value="1"/>
</dbReference>
<accession>A0A433X926</accession>
<sequence>MTEDLKSLKYLDGRRIFLRRIAETDVDYLLEAVSNPVIRKLTGTTSFFTKNQLEQAIEKWSLDDSRMDLLICLKSDFKVIGDLAVLDVDHRERKGSFRIAITNEAYMSHGYGSEALHLIIPYMFNTLNLRKININVYAFNERAIKTYEKLGFVQEGIIREDLYFEGQYYDNILMGLFKDEYIPVK</sequence>
<feature type="domain" description="N-acetyltransferase" evidence="1">
    <location>
        <begin position="16"/>
        <end position="179"/>
    </location>
</feature>
<dbReference type="PANTHER" id="PTHR43415">
    <property type="entry name" value="SPERMIDINE N(1)-ACETYLTRANSFERASE"/>
    <property type="match status" value="1"/>
</dbReference>
<evidence type="ECO:0000313" key="2">
    <source>
        <dbReference type="EMBL" id="RUT30540.1"/>
    </source>
</evidence>
<dbReference type="Gene3D" id="3.40.630.30">
    <property type="match status" value="1"/>
</dbReference>
<dbReference type="Pfam" id="PF13302">
    <property type="entry name" value="Acetyltransf_3"/>
    <property type="match status" value="1"/>
</dbReference>
<protein>
    <submittedName>
        <fullName evidence="2">N-acetyltransferase</fullName>
    </submittedName>
</protein>
<reference evidence="2 3" key="1">
    <citation type="submission" date="2018-12" db="EMBL/GenBank/DDBJ databases">
        <authorList>
            <person name="Sun L."/>
            <person name="Chen Z."/>
        </authorList>
    </citation>
    <scope>NUCLEOTIDE SEQUENCE [LARGE SCALE GENOMIC DNA]</scope>
    <source>
        <strain evidence="2 3">3-5-3</strain>
    </source>
</reference>
<name>A0A433X926_9BACL</name>
<dbReference type="RefSeq" id="WP_127199472.1">
    <property type="nucleotide sequence ID" value="NZ_RZNX01000004.1"/>
</dbReference>
<comment type="caution">
    <text evidence="2">The sequence shown here is derived from an EMBL/GenBank/DDBJ whole genome shotgun (WGS) entry which is preliminary data.</text>
</comment>
<dbReference type="GO" id="GO:0016747">
    <property type="term" value="F:acyltransferase activity, transferring groups other than amino-acyl groups"/>
    <property type="evidence" value="ECO:0007669"/>
    <property type="project" value="InterPro"/>
</dbReference>